<keyword evidence="6" id="KW-0479">Metal-binding</keyword>
<dbReference type="CDD" id="cd09277">
    <property type="entry name" value="RNase_HI_bacteria_like"/>
    <property type="match status" value="1"/>
</dbReference>
<dbReference type="PROSITE" id="PS50879">
    <property type="entry name" value="RNASE_H_1"/>
    <property type="match status" value="1"/>
</dbReference>
<comment type="catalytic activity">
    <reaction evidence="1">
        <text>Endonucleolytic cleavage to 5'-phosphomonoester.</text>
        <dbReference type="EC" id="3.1.26.4"/>
    </reaction>
</comment>
<keyword evidence="9" id="KW-0460">Magnesium</keyword>
<dbReference type="PANTHER" id="PTHR10642:SF26">
    <property type="entry name" value="RIBONUCLEASE H1"/>
    <property type="match status" value="1"/>
</dbReference>
<keyword evidence="12" id="KW-1185">Reference proteome</keyword>
<evidence type="ECO:0000313" key="12">
    <source>
        <dbReference type="Proteomes" id="UP000187651"/>
    </source>
</evidence>
<proteinExistence type="inferred from homology"/>
<comment type="cofactor">
    <cofactor evidence="2">
        <name>Mg(2+)</name>
        <dbReference type="ChEBI" id="CHEBI:18420"/>
    </cofactor>
</comment>
<evidence type="ECO:0000259" key="10">
    <source>
        <dbReference type="PROSITE" id="PS50879"/>
    </source>
</evidence>
<dbReference type="Pfam" id="PF15935">
    <property type="entry name" value="RnlA_toxin"/>
    <property type="match status" value="1"/>
</dbReference>
<dbReference type="GO" id="GO:0043137">
    <property type="term" value="P:DNA replication, removal of RNA primer"/>
    <property type="evidence" value="ECO:0007669"/>
    <property type="project" value="TreeGrafter"/>
</dbReference>
<reference evidence="12" key="1">
    <citation type="submission" date="2016-10" db="EMBL/GenBank/DDBJ databases">
        <authorList>
            <person name="Varghese N."/>
            <person name="Submissions S."/>
        </authorList>
    </citation>
    <scope>NUCLEOTIDE SEQUENCE [LARGE SCALE GENOMIC DNA]</scope>
    <source>
        <strain evidence="12">M83</strain>
    </source>
</reference>
<dbReference type="InterPro" id="IPR031845">
    <property type="entry name" value="RnlA_toxin_NRD"/>
</dbReference>
<dbReference type="GO" id="GO:0004523">
    <property type="term" value="F:RNA-DNA hybrid ribonuclease activity"/>
    <property type="evidence" value="ECO:0007669"/>
    <property type="project" value="UniProtKB-EC"/>
</dbReference>
<organism evidence="11 12">
    <name type="scientific">Lachnospira pectinoschiza</name>
    <dbReference type="NCBI Taxonomy" id="28052"/>
    <lineage>
        <taxon>Bacteria</taxon>
        <taxon>Bacillati</taxon>
        <taxon>Bacillota</taxon>
        <taxon>Clostridia</taxon>
        <taxon>Lachnospirales</taxon>
        <taxon>Lachnospiraceae</taxon>
        <taxon>Lachnospira</taxon>
    </lineage>
</organism>
<dbReference type="Pfam" id="PF01693">
    <property type="entry name" value="Cauli_VI"/>
    <property type="match status" value="1"/>
</dbReference>
<dbReference type="InterPro" id="IPR012337">
    <property type="entry name" value="RNaseH-like_sf"/>
</dbReference>
<dbReference type="AlphaFoldDB" id="A0A1G9UGZ8"/>
<comment type="similarity">
    <text evidence="3">Belongs to the RNase H family.</text>
</comment>
<dbReference type="Proteomes" id="UP000187651">
    <property type="component" value="Unassembled WGS sequence"/>
</dbReference>
<dbReference type="PANTHER" id="PTHR10642">
    <property type="entry name" value="RIBONUCLEASE H1"/>
    <property type="match status" value="1"/>
</dbReference>
<feature type="domain" description="RNase H type-1" evidence="10">
    <location>
        <begin position="61"/>
        <end position="200"/>
    </location>
</feature>
<dbReference type="EC" id="3.1.26.4" evidence="4"/>
<dbReference type="InterPro" id="IPR037056">
    <property type="entry name" value="RNase_H1_N_sf"/>
</dbReference>
<dbReference type="InterPro" id="IPR036397">
    <property type="entry name" value="RNaseH_sf"/>
</dbReference>
<dbReference type="Pfam" id="PF00075">
    <property type="entry name" value="RNase_H"/>
    <property type="match status" value="1"/>
</dbReference>
<dbReference type="InterPro" id="IPR011320">
    <property type="entry name" value="RNase_H1_N"/>
</dbReference>
<dbReference type="Pfam" id="PF19034">
    <property type="entry name" value="RnlA-toxin_DBD"/>
    <property type="match status" value="1"/>
</dbReference>
<evidence type="ECO:0000256" key="6">
    <source>
        <dbReference type="ARBA" id="ARBA00022723"/>
    </source>
</evidence>
<keyword evidence="7" id="KW-0255">Endonuclease</keyword>
<evidence type="ECO:0000313" key="11">
    <source>
        <dbReference type="EMBL" id="SDM59189.1"/>
    </source>
</evidence>
<evidence type="ECO:0000256" key="7">
    <source>
        <dbReference type="ARBA" id="ARBA00022759"/>
    </source>
</evidence>
<keyword evidence="5" id="KW-0540">Nuclease</keyword>
<dbReference type="InterPro" id="IPR009027">
    <property type="entry name" value="Ribosomal_bL9/RNase_H1_N"/>
</dbReference>
<dbReference type="FunFam" id="3.40.970.10:FF:000001">
    <property type="entry name" value="Ribonuclease H1"/>
    <property type="match status" value="1"/>
</dbReference>
<dbReference type="SUPFAM" id="SSF55658">
    <property type="entry name" value="L9 N-domain-like"/>
    <property type="match status" value="1"/>
</dbReference>
<dbReference type="OrthoDB" id="9811552at2"/>
<dbReference type="EMBL" id="FNHZ01000001">
    <property type="protein sequence ID" value="SDM59189.1"/>
    <property type="molecule type" value="Genomic_DNA"/>
</dbReference>
<dbReference type="GO" id="GO:0003676">
    <property type="term" value="F:nucleic acid binding"/>
    <property type="evidence" value="ECO:0007669"/>
    <property type="project" value="InterPro"/>
</dbReference>
<evidence type="ECO:0000256" key="9">
    <source>
        <dbReference type="ARBA" id="ARBA00022842"/>
    </source>
</evidence>
<dbReference type="InterPro" id="IPR050092">
    <property type="entry name" value="RNase_H"/>
</dbReference>
<dbReference type="GO" id="GO:0046872">
    <property type="term" value="F:metal ion binding"/>
    <property type="evidence" value="ECO:0007669"/>
    <property type="project" value="UniProtKB-KW"/>
</dbReference>
<evidence type="ECO:0000256" key="3">
    <source>
        <dbReference type="ARBA" id="ARBA00005300"/>
    </source>
</evidence>
<accession>A0A1G9UGZ8</accession>
<dbReference type="Gene3D" id="6.10.250.2650">
    <property type="match status" value="1"/>
</dbReference>
<dbReference type="Gene3D" id="3.30.160.690">
    <property type="entry name" value="Bacterial toxin RNase RnlA/LsoA, N repeated domain"/>
    <property type="match status" value="1"/>
</dbReference>
<evidence type="ECO:0000256" key="8">
    <source>
        <dbReference type="ARBA" id="ARBA00022801"/>
    </source>
</evidence>
<protein>
    <recommendedName>
        <fullName evidence="4">ribonuclease H</fullName>
        <ecNumber evidence="4">3.1.26.4</ecNumber>
    </recommendedName>
</protein>
<dbReference type="Gene3D" id="3.30.420.10">
    <property type="entry name" value="Ribonuclease H-like superfamily/Ribonuclease H"/>
    <property type="match status" value="1"/>
</dbReference>
<keyword evidence="8" id="KW-0378">Hydrolase</keyword>
<evidence type="ECO:0000256" key="2">
    <source>
        <dbReference type="ARBA" id="ARBA00001946"/>
    </source>
</evidence>
<dbReference type="SUPFAM" id="SSF53098">
    <property type="entry name" value="Ribonuclease H-like"/>
    <property type="match status" value="1"/>
</dbReference>
<dbReference type="InterPro" id="IPR002156">
    <property type="entry name" value="RNaseH_domain"/>
</dbReference>
<dbReference type="Gene3D" id="3.40.970.10">
    <property type="entry name" value="Ribonuclease H1, N-terminal domain"/>
    <property type="match status" value="1"/>
</dbReference>
<evidence type="ECO:0000256" key="1">
    <source>
        <dbReference type="ARBA" id="ARBA00000077"/>
    </source>
</evidence>
<dbReference type="RefSeq" id="WP_074520979.1">
    <property type="nucleotide sequence ID" value="NZ_FNHZ01000001.1"/>
</dbReference>
<gene>
    <name evidence="11" type="ORF">SAMN05216544_0761</name>
</gene>
<dbReference type="InterPro" id="IPR043994">
    <property type="entry name" value="RnlA/LsoA-toxin_DBD"/>
</dbReference>
<sequence>MKVYAVKKGHQTGIFDNWDECQAVTKGFSGAEFKSFTTREEAEAYLEDRDVWVEKVADDNKDGYLVAFTDGSFDKDLKRYSYGVQFIKPDGAEDDICGYGSNQKYIDSNNIIGEIFGVINALDWAISNEYEKIKIYHDYEGLSKWVSGEWNANSEVAKMYISLYNSKFKDFLEVVFEKVPGHSNVIYNEKADQLAKSALVDRKKVAVQGANWFSIPYFKQDDFNAFIELINESNEGITYTISSTAIKDIYKFRLNRDSVTVTLFKSGQKKLLLQGKNNYLFQILTATIVELYDDTYVEQILGNAYRISIKKELVSDAYTQMVNGLPVNYPKGLKRLIKQSIINLTHYIESEDYSMYAFPALRALEGHIMYLITEAGGTPGRIFSCFGLDKSVTPNRYVVTEHFSDISKNNSIENCYNYYKSQRDTVFHFGDIIGPTDNTRLMDTKEEADEIIQKCLDLISSEQ</sequence>
<evidence type="ECO:0000256" key="4">
    <source>
        <dbReference type="ARBA" id="ARBA00012180"/>
    </source>
</evidence>
<name>A0A1G9UGZ8_9FIRM</name>
<evidence type="ECO:0000256" key="5">
    <source>
        <dbReference type="ARBA" id="ARBA00022722"/>
    </source>
</evidence>